<keyword evidence="1" id="KW-1133">Transmembrane helix</keyword>
<protein>
    <submittedName>
        <fullName evidence="2">FtsX-like permease family protein</fullName>
    </submittedName>
</protein>
<feature type="transmembrane region" description="Helical" evidence="1">
    <location>
        <begin position="415"/>
        <end position="439"/>
    </location>
</feature>
<keyword evidence="1" id="KW-0812">Transmembrane</keyword>
<feature type="transmembrane region" description="Helical" evidence="1">
    <location>
        <begin position="866"/>
        <end position="890"/>
    </location>
</feature>
<keyword evidence="3" id="KW-1185">Reference proteome</keyword>
<evidence type="ECO:0000313" key="3">
    <source>
        <dbReference type="Proteomes" id="UP001442364"/>
    </source>
</evidence>
<feature type="transmembrane region" description="Helical" evidence="1">
    <location>
        <begin position="296"/>
        <end position="321"/>
    </location>
</feature>
<dbReference type="RefSeq" id="WP_349153828.1">
    <property type="nucleotide sequence ID" value="NZ_JBBMER010000008.1"/>
</dbReference>
<comment type="caution">
    <text evidence="2">The sequence shown here is derived from an EMBL/GenBank/DDBJ whole genome shotgun (WGS) entry which is preliminary data.</text>
</comment>
<keyword evidence="1" id="KW-0472">Membrane</keyword>
<evidence type="ECO:0000256" key="1">
    <source>
        <dbReference type="SAM" id="Phobius"/>
    </source>
</evidence>
<feature type="transmembrane region" description="Helical" evidence="1">
    <location>
        <begin position="20"/>
        <end position="40"/>
    </location>
</feature>
<gene>
    <name evidence="2" type="ORF">WMO14_10875</name>
</gene>
<reference evidence="2 3" key="1">
    <citation type="submission" date="2024-03" db="EMBL/GenBank/DDBJ databases">
        <title>Human intestinal bacterial collection.</title>
        <authorList>
            <person name="Pauvert C."/>
            <person name="Hitch T.C.A."/>
            <person name="Clavel T."/>
        </authorList>
    </citation>
    <scope>NUCLEOTIDE SEQUENCE [LARGE SCALE GENOMIC DNA]</scope>
    <source>
        <strain evidence="2 3">CLA-AA-H255</strain>
    </source>
</reference>
<name>A0ABV1BZI9_9FIRM</name>
<sequence>MNIELLEYCLKGLRKRWKEVLRTLIVIFIAFTFVAGTLIFQSNMYKWQIQSAKSRFGSWYVMYEGSVKAENNDLKNHPYLGTAGLAQVNNYVYNSVGKTDISIGTLSDRFIEIGNIKLNKGRMPAKDNEIAVEWSTLIKLEQGSDIGQDIVIDTYLNGTSDKLTKTYKLVGILNSYTDVWHGGDKLPGIIVTESEGKAINRYGGGIFIYPINDYIKEDYRDIYNGIEQKVSPIYITYNSSVYDYKPWKDNYVYKYMYIVVMILAIAAIIYQLISYNKARSRTRSIVKNIGAGNVQMAFIIIIENAVILISSLLLCLIFSIVAGKAVCIFIEHKCGFEFYSIDNSVYVNTFLTFIIAVIMCCVINIIQWSKRSRGQSYRVRKYKKPRIRSKSINKDNYICYTHKRLMQSHGAVQNILTRVFGILMLVIIVVCAMNISVTYKNYNNITKSSDIIAFKKVDKKGYYNINYIYNPVAIWTNEMKEKFSKDSSYLLIAEQNGKVDNVTKEEYFQRSKNIPQNNDSGIIYTYGNVVIEKYADAYMYQGIDEHIIDYIKGISGIKDVQYSCFETSRMWTWEGWNIQEAKSVNNNYLYAAEYVEPSYEIYNILIDYAKDCDFSYEDFCNGDAVIVFEEPNIHGGYDSTIGKDTKINLMNYCSFPKGSTSYDSSYGGEYYENLYEYMYNNGMITVNDNYKSFNEDYLTSDITTEELDKRCREIMNIDENIQVSRSVAEGIVGNTILNEYEYDTLFAPAAVTRAANVVYVNDEIKERLKEYIPEYAKYTMVASNKLGQRAVDRQNELLRNLLGMEELPETITLAMKYNQINVKYSLDSVNLSTGNNLQSYLGPAGFSYYVYSDDKDDARREAIVNYILYGVSLAAAVFVYIAVSLVILVTRMKQYKDIIRVMRNTGADREVIEKICMKECIVLSLWCIILAPVTLVAEYLVIHKIIKGY</sequence>
<feature type="transmembrane region" description="Helical" evidence="1">
    <location>
        <begin position="345"/>
        <end position="366"/>
    </location>
</feature>
<accession>A0ABV1BZI9</accession>
<proteinExistence type="predicted"/>
<evidence type="ECO:0000313" key="2">
    <source>
        <dbReference type="EMBL" id="MEQ2380378.1"/>
    </source>
</evidence>
<organism evidence="2 3">
    <name type="scientific">[Lactobacillus] rogosae</name>
    <dbReference type="NCBI Taxonomy" id="706562"/>
    <lineage>
        <taxon>Bacteria</taxon>
        <taxon>Bacillati</taxon>
        <taxon>Bacillota</taxon>
        <taxon>Clostridia</taxon>
        <taxon>Lachnospirales</taxon>
        <taxon>Lachnospiraceae</taxon>
        <taxon>Lachnospira</taxon>
    </lineage>
</organism>
<dbReference type="EMBL" id="JBBMER010000008">
    <property type="protein sequence ID" value="MEQ2380378.1"/>
    <property type="molecule type" value="Genomic_DNA"/>
</dbReference>
<dbReference type="Proteomes" id="UP001442364">
    <property type="component" value="Unassembled WGS sequence"/>
</dbReference>
<feature type="transmembrane region" description="Helical" evidence="1">
    <location>
        <begin position="255"/>
        <end position="275"/>
    </location>
</feature>
<feature type="transmembrane region" description="Helical" evidence="1">
    <location>
        <begin position="920"/>
        <end position="942"/>
    </location>
</feature>